<keyword evidence="5 9" id="KW-0812">Transmembrane</keyword>
<keyword evidence="7" id="KW-0625">Polysaccharide transport</keyword>
<evidence type="ECO:0000256" key="3">
    <source>
        <dbReference type="ARBA" id="ARBA00022448"/>
    </source>
</evidence>
<feature type="transmembrane region" description="Helical" evidence="9">
    <location>
        <begin position="242"/>
        <end position="262"/>
    </location>
</feature>
<evidence type="ECO:0000256" key="6">
    <source>
        <dbReference type="ARBA" id="ARBA00022989"/>
    </source>
</evidence>
<evidence type="ECO:0000256" key="8">
    <source>
        <dbReference type="ARBA" id="ARBA00023136"/>
    </source>
</evidence>
<feature type="domain" description="ABC transmembrane type-2" evidence="10">
    <location>
        <begin position="39"/>
        <end position="261"/>
    </location>
</feature>
<dbReference type="EMBL" id="UGNV01000001">
    <property type="protein sequence ID" value="STX28918.1"/>
    <property type="molecule type" value="Genomic_DNA"/>
</dbReference>
<accession>A0A378I156</accession>
<keyword evidence="3 9" id="KW-0813">Transport</keyword>
<dbReference type="PANTHER" id="PTHR30413:SF10">
    <property type="entry name" value="CAPSULE POLYSACCHARIDE EXPORT INNER-MEMBRANE PROTEIN CTRC"/>
    <property type="match status" value="1"/>
</dbReference>
<evidence type="ECO:0000256" key="2">
    <source>
        <dbReference type="ARBA" id="ARBA00007783"/>
    </source>
</evidence>
<feature type="transmembrane region" description="Helical" evidence="9">
    <location>
        <begin position="186"/>
        <end position="204"/>
    </location>
</feature>
<feature type="transmembrane region" description="Helical" evidence="9">
    <location>
        <begin position="115"/>
        <end position="137"/>
    </location>
</feature>
<comment type="similarity">
    <text evidence="2 9">Belongs to the ABC-2 integral membrane protein family.</text>
</comment>
<feature type="transmembrane region" description="Helical" evidence="9">
    <location>
        <begin position="157"/>
        <end position="179"/>
    </location>
</feature>
<keyword evidence="12" id="KW-1185">Reference proteome</keyword>
<gene>
    <name evidence="11" type="primary">ctrC_2</name>
    <name evidence="11" type="ORF">NCTC13315_01452</name>
</gene>
<evidence type="ECO:0000256" key="7">
    <source>
        <dbReference type="ARBA" id="ARBA00023047"/>
    </source>
</evidence>
<organism evidence="11 12">
    <name type="scientific">Legionella beliardensis</name>
    <dbReference type="NCBI Taxonomy" id="91822"/>
    <lineage>
        <taxon>Bacteria</taxon>
        <taxon>Pseudomonadati</taxon>
        <taxon>Pseudomonadota</taxon>
        <taxon>Gammaproteobacteria</taxon>
        <taxon>Legionellales</taxon>
        <taxon>Legionellaceae</taxon>
        <taxon>Legionella</taxon>
    </lineage>
</organism>
<dbReference type="RefSeq" id="WP_115302628.1">
    <property type="nucleotide sequence ID" value="NZ_CAAAHO010000004.1"/>
</dbReference>
<keyword evidence="6 9" id="KW-1133">Transmembrane helix</keyword>
<dbReference type="InterPro" id="IPR047817">
    <property type="entry name" value="ABC2_TM_bact-type"/>
</dbReference>
<dbReference type="OrthoDB" id="9814458at2"/>
<keyword evidence="7" id="KW-0762">Sugar transport</keyword>
<dbReference type="Pfam" id="PF01061">
    <property type="entry name" value="ABC2_membrane"/>
    <property type="match status" value="1"/>
</dbReference>
<proteinExistence type="inferred from homology"/>
<dbReference type="PROSITE" id="PS51012">
    <property type="entry name" value="ABC_TM2"/>
    <property type="match status" value="1"/>
</dbReference>
<dbReference type="GO" id="GO:0015774">
    <property type="term" value="P:polysaccharide transport"/>
    <property type="evidence" value="ECO:0007669"/>
    <property type="project" value="UniProtKB-KW"/>
</dbReference>
<sequence>MTSHSMRYSWQVMYASVFALVIRDIQKRFIKTVNTERSIGMLWVILEPITHIGVWMLIRIGFNRNIHTLLPAPLFILLGVIPFLLFRNVINSSKGSIKINKGFYLFRQIKPVDPIFAKIISEIMVSLLIFIILLIGLKWFGIKWNLYDFLRLLRNSVSFVGFILGLSLIISIACFFFNFMSTVISIINRMTYIFSGIFFSADMLPKSVRNIVLYNPIFQFIEIIRESFTPPFSFTSYTSSDYLLKVSLITLAIGMGLYLATYQKIMIEIEQR</sequence>
<keyword evidence="8 9" id="KW-0472">Membrane</keyword>
<comment type="subcellular location">
    <subcellularLocation>
        <location evidence="9">Cell inner membrane</location>
        <topology evidence="9">Multi-pass membrane protein</topology>
    </subcellularLocation>
    <subcellularLocation>
        <location evidence="1">Cell membrane</location>
        <topology evidence="1">Multi-pass membrane protein</topology>
    </subcellularLocation>
</comment>
<keyword evidence="4 9" id="KW-1003">Cell membrane</keyword>
<evidence type="ECO:0000256" key="9">
    <source>
        <dbReference type="RuleBase" id="RU361157"/>
    </source>
</evidence>
<evidence type="ECO:0000256" key="1">
    <source>
        <dbReference type="ARBA" id="ARBA00004651"/>
    </source>
</evidence>
<dbReference type="PANTHER" id="PTHR30413">
    <property type="entry name" value="INNER MEMBRANE TRANSPORT PERMEASE"/>
    <property type="match status" value="1"/>
</dbReference>
<feature type="transmembrane region" description="Helical" evidence="9">
    <location>
        <begin position="42"/>
        <end position="62"/>
    </location>
</feature>
<dbReference type="GO" id="GO:0015920">
    <property type="term" value="P:lipopolysaccharide transport"/>
    <property type="evidence" value="ECO:0007669"/>
    <property type="project" value="TreeGrafter"/>
</dbReference>
<evidence type="ECO:0000313" key="11">
    <source>
        <dbReference type="EMBL" id="STX28918.1"/>
    </source>
</evidence>
<dbReference type="InterPro" id="IPR013525">
    <property type="entry name" value="ABC2_TM"/>
</dbReference>
<dbReference type="GO" id="GO:0140359">
    <property type="term" value="F:ABC-type transporter activity"/>
    <property type="evidence" value="ECO:0007669"/>
    <property type="project" value="InterPro"/>
</dbReference>
<protein>
    <recommendedName>
        <fullName evidence="9">Transport permease protein</fullName>
    </recommendedName>
</protein>
<evidence type="ECO:0000256" key="5">
    <source>
        <dbReference type="ARBA" id="ARBA00022692"/>
    </source>
</evidence>
<evidence type="ECO:0000256" key="4">
    <source>
        <dbReference type="ARBA" id="ARBA00022475"/>
    </source>
</evidence>
<dbReference type="GO" id="GO:0005886">
    <property type="term" value="C:plasma membrane"/>
    <property type="evidence" value="ECO:0007669"/>
    <property type="project" value="UniProtKB-SubCell"/>
</dbReference>
<evidence type="ECO:0000259" key="10">
    <source>
        <dbReference type="PROSITE" id="PS51012"/>
    </source>
</evidence>
<evidence type="ECO:0000313" key="12">
    <source>
        <dbReference type="Proteomes" id="UP000254968"/>
    </source>
</evidence>
<feature type="transmembrane region" description="Helical" evidence="9">
    <location>
        <begin position="68"/>
        <end position="86"/>
    </location>
</feature>
<dbReference type="AlphaFoldDB" id="A0A378I156"/>
<reference evidence="11 12" key="1">
    <citation type="submission" date="2018-06" db="EMBL/GenBank/DDBJ databases">
        <authorList>
            <consortium name="Pathogen Informatics"/>
            <person name="Doyle S."/>
        </authorList>
    </citation>
    <scope>NUCLEOTIDE SEQUENCE [LARGE SCALE GENOMIC DNA]</scope>
    <source>
        <strain evidence="11 12">NCTC13315</strain>
    </source>
</reference>
<name>A0A378I156_9GAMM</name>
<dbReference type="Proteomes" id="UP000254968">
    <property type="component" value="Unassembled WGS sequence"/>
</dbReference>